<dbReference type="SUPFAM" id="SSF52172">
    <property type="entry name" value="CheY-like"/>
    <property type="match status" value="1"/>
</dbReference>
<evidence type="ECO:0000259" key="5">
    <source>
        <dbReference type="PROSITE" id="PS50887"/>
    </source>
</evidence>
<name>A0A0M2PN46_PROHO</name>
<dbReference type="eggNOG" id="COG5001">
    <property type="taxonomic scope" value="Bacteria"/>
</dbReference>
<dbReference type="PANTHER" id="PTHR33121:SF70">
    <property type="entry name" value="SIGNALING PROTEIN YKOW"/>
    <property type="match status" value="1"/>
</dbReference>
<protein>
    <submittedName>
        <fullName evidence="6">Response regulator receiver protein</fullName>
    </submittedName>
</protein>
<dbReference type="Gene3D" id="3.30.70.270">
    <property type="match status" value="1"/>
</dbReference>
<keyword evidence="2" id="KW-0175">Coiled coil</keyword>
<evidence type="ECO:0000259" key="4">
    <source>
        <dbReference type="PROSITE" id="PS50883"/>
    </source>
</evidence>
<dbReference type="Pfam" id="PF00990">
    <property type="entry name" value="GGDEF"/>
    <property type="match status" value="1"/>
</dbReference>
<dbReference type="PANTHER" id="PTHR33121">
    <property type="entry name" value="CYCLIC DI-GMP PHOSPHODIESTERASE PDEF"/>
    <property type="match status" value="1"/>
</dbReference>
<keyword evidence="7" id="KW-1185">Reference proteome</keyword>
<dbReference type="STRING" id="317619.GCA_000332315_02871"/>
<dbReference type="Gene3D" id="3.20.20.450">
    <property type="entry name" value="EAL domain"/>
    <property type="match status" value="1"/>
</dbReference>
<feature type="domain" description="Response regulatory" evidence="3">
    <location>
        <begin position="7"/>
        <end position="123"/>
    </location>
</feature>
<dbReference type="SUPFAM" id="SSF141868">
    <property type="entry name" value="EAL domain-like"/>
    <property type="match status" value="1"/>
</dbReference>
<gene>
    <name evidence="6" type="ORF">PROH_19985</name>
</gene>
<sequence>MNNRPGSILIVDDEPHNFDVIEALLTAYDYELNYASSGQEALESLEILEVDLILLDVMMPDVDGIKVCERIKAIPQYQPIPIIMVTALSTKEDLAQCLSAGADDFISKPVNALELRARVQSMLRIKQQYNALQLALDRQSVLEAEKRELLENRNSELEAEVSMRVATLKSASEMIMHNALHDALTDLPNRRLLLQQIELAILRSYQLDNYGYAILFLDLDQFNIVNDSLGHIVGDQVLISISERLKSHLDDVCLLARFGGDEFVILLEYITNIDEVIKIVERILNDFQIPLTLNSGEIFINVSIGVVLGNTNYHQAGDLLRDADLAMYKAKAQGRNSYKIFDVEMHNQAVKRMTLETDLRHALDRQDFIIYYQPIMDILNGDRLVGFEALVRWQHPTRGIVSPMDFVPIAEETGLIVALDSWVFNEACKQLAQWKIEFPDTSSLKVSINLTAQDIRQPNFLANIDRTLAETGLDGKSITLEITESMLLDDIDTTIDLLTQVKSRNIQISIDDFGTGYSSLNYIHRLPADYLKIDRSFVNQIQEAKRNHQIVQTIIALSNQLELAVIAEGIETSEQLQILRDLDCEFGQGYLFSKPLSVQEIKEKFML</sequence>
<dbReference type="InterPro" id="IPR029787">
    <property type="entry name" value="Nucleotide_cyclase"/>
</dbReference>
<dbReference type="InterPro" id="IPR043128">
    <property type="entry name" value="Rev_trsase/Diguanyl_cyclase"/>
</dbReference>
<dbReference type="InterPro" id="IPR011006">
    <property type="entry name" value="CheY-like_superfamily"/>
</dbReference>
<dbReference type="FunFam" id="3.20.20.450:FF:000001">
    <property type="entry name" value="Cyclic di-GMP phosphodiesterase yahA"/>
    <property type="match status" value="1"/>
</dbReference>
<evidence type="ECO:0000259" key="3">
    <source>
        <dbReference type="PROSITE" id="PS50110"/>
    </source>
</evidence>
<reference evidence="6" key="1">
    <citation type="submission" date="2012-04" db="EMBL/GenBank/DDBJ databases">
        <authorList>
            <person name="Borisov I.G."/>
            <person name="Ivanikova N.V."/>
            <person name="Pinevich A.V."/>
        </authorList>
    </citation>
    <scope>NUCLEOTIDE SEQUENCE</scope>
    <source>
        <strain evidence="6">CALU 1027</strain>
    </source>
</reference>
<feature type="coiled-coil region" evidence="2">
    <location>
        <begin position="132"/>
        <end position="160"/>
    </location>
</feature>
<dbReference type="AlphaFoldDB" id="A0A0M2PN46"/>
<dbReference type="InterPro" id="IPR001633">
    <property type="entry name" value="EAL_dom"/>
</dbReference>
<dbReference type="SUPFAM" id="SSF55073">
    <property type="entry name" value="Nucleotide cyclase"/>
    <property type="match status" value="1"/>
</dbReference>
<dbReference type="CDD" id="cd01949">
    <property type="entry name" value="GGDEF"/>
    <property type="match status" value="1"/>
</dbReference>
<dbReference type="InterPro" id="IPR000160">
    <property type="entry name" value="GGDEF_dom"/>
</dbReference>
<accession>A0A0M2PN46</accession>
<organism evidence="6 7">
    <name type="scientific">Prochlorothrix hollandica PCC 9006 = CALU 1027</name>
    <dbReference type="NCBI Taxonomy" id="317619"/>
    <lineage>
        <taxon>Bacteria</taxon>
        <taxon>Bacillati</taxon>
        <taxon>Cyanobacteriota</taxon>
        <taxon>Cyanophyceae</taxon>
        <taxon>Prochlorotrichales</taxon>
        <taxon>Prochlorotrichaceae</taxon>
        <taxon>Prochlorothrix</taxon>
    </lineage>
</organism>
<evidence type="ECO:0000313" key="6">
    <source>
        <dbReference type="EMBL" id="KKI98030.1"/>
    </source>
</evidence>
<dbReference type="InterPro" id="IPR035919">
    <property type="entry name" value="EAL_sf"/>
</dbReference>
<feature type="modified residue" description="4-aspartylphosphate" evidence="1">
    <location>
        <position position="56"/>
    </location>
</feature>
<dbReference type="PROSITE" id="PS50883">
    <property type="entry name" value="EAL"/>
    <property type="match status" value="1"/>
</dbReference>
<dbReference type="GO" id="GO:0071111">
    <property type="term" value="F:cyclic-guanylate-specific phosphodiesterase activity"/>
    <property type="evidence" value="ECO:0007669"/>
    <property type="project" value="InterPro"/>
</dbReference>
<dbReference type="SMART" id="SM00448">
    <property type="entry name" value="REC"/>
    <property type="match status" value="1"/>
</dbReference>
<dbReference type="GO" id="GO:0000160">
    <property type="term" value="P:phosphorelay signal transduction system"/>
    <property type="evidence" value="ECO:0007669"/>
    <property type="project" value="InterPro"/>
</dbReference>
<evidence type="ECO:0000256" key="1">
    <source>
        <dbReference type="PROSITE-ProRule" id="PRU00169"/>
    </source>
</evidence>
<dbReference type="Gene3D" id="3.40.50.2300">
    <property type="match status" value="1"/>
</dbReference>
<dbReference type="RefSeq" id="WP_016922733.1">
    <property type="nucleotide sequence ID" value="NZ_KB235939.1"/>
</dbReference>
<evidence type="ECO:0000313" key="7">
    <source>
        <dbReference type="Proteomes" id="UP000034681"/>
    </source>
</evidence>
<dbReference type="NCBIfam" id="TIGR00254">
    <property type="entry name" value="GGDEF"/>
    <property type="match status" value="1"/>
</dbReference>
<dbReference type="InterPro" id="IPR050706">
    <property type="entry name" value="Cyclic-di-GMP_PDE-like"/>
</dbReference>
<dbReference type="EMBL" id="AJTX02000010">
    <property type="protein sequence ID" value="KKI98030.1"/>
    <property type="molecule type" value="Genomic_DNA"/>
</dbReference>
<evidence type="ECO:0000256" key="2">
    <source>
        <dbReference type="SAM" id="Coils"/>
    </source>
</evidence>
<dbReference type="Pfam" id="PF00072">
    <property type="entry name" value="Response_reg"/>
    <property type="match status" value="1"/>
</dbReference>
<dbReference type="CDD" id="cd01948">
    <property type="entry name" value="EAL"/>
    <property type="match status" value="1"/>
</dbReference>
<dbReference type="InterPro" id="IPR001789">
    <property type="entry name" value="Sig_transdc_resp-reg_receiver"/>
</dbReference>
<feature type="domain" description="EAL" evidence="4">
    <location>
        <begin position="352"/>
        <end position="607"/>
    </location>
</feature>
<proteinExistence type="predicted"/>
<feature type="domain" description="GGDEF" evidence="5">
    <location>
        <begin position="210"/>
        <end position="343"/>
    </location>
</feature>
<dbReference type="PROSITE" id="PS50110">
    <property type="entry name" value="RESPONSE_REGULATORY"/>
    <property type="match status" value="1"/>
</dbReference>
<dbReference type="PROSITE" id="PS50887">
    <property type="entry name" value="GGDEF"/>
    <property type="match status" value="1"/>
</dbReference>
<keyword evidence="1" id="KW-0597">Phosphoprotein</keyword>
<dbReference type="Pfam" id="PF00563">
    <property type="entry name" value="EAL"/>
    <property type="match status" value="1"/>
</dbReference>
<dbReference type="SMART" id="SM00267">
    <property type="entry name" value="GGDEF"/>
    <property type="match status" value="1"/>
</dbReference>
<dbReference type="Proteomes" id="UP000034681">
    <property type="component" value="Unassembled WGS sequence"/>
</dbReference>
<dbReference type="SMART" id="SM00052">
    <property type="entry name" value="EAL"/>
    <property type="match status" value="1"/>
</dbReference>
<dbReference type="OrthoDB" id="442691at2"/>
<comment type="caution">
    <text evidence="6">The sequence shown here is derived from an EMBL/GenBank/DDBJ whole genome shotgun (WGS) entry which is preliminary data.</text>
</comment>